<dbReference type="AlphaFoldDB" id="A0A1S8SYX3"/>
<proteinExistence type="predicted"/>
<dbReference type="EMBL" id="LZZM01000237">
    <property type="protein sequence ID" value="OOM70720.1"/>
    <property type="molecule type" value="Genomic_DNA"/>
</dbReference>
<evidence type="ECO:0000259" key="2">
    <source>
        <dbReference type="Pfam" id="PF26002"/>
    </source>
</evidence>
<comment type="caution">
    <text evidence="3">The sequence shown here is derived from an EMBL/GenBank/DDBJ whole genome shotgun (WGS) entry which is preliminary data.</text>
</comment>
<dbReference type="Pfam" id="PF26002">
    <property type="entry name" value="Beta-barrel_AprE"/>
    <property type="match status" value="1"/>
</dbReference>
<keyword evidence="1" id="KW-0472">Membrane</keyword>
<name>A0A1S8SYX3_9CLOT</name>
<reference evidence="3 4" key="1">
    <citation type="submission" date="2016-05" db="EMBL/GenBank/DDBJ databases">
        <title>Microbial solvent formation.</title>
        <authorList>
            <person name="Poehlein A."/>
            <person name="Montoya Solano J.D."/>
            <person name="Flitsch S."/>
            <person name="Krabben P."/>
            <person name="Duerre P."/>
            <person name="Daniel R."/>
        </authorList>
    </citation>
    <scope>NUCLEOTIDE SEQUENCE [LARGE SCALE GENOMIC DNA]</scope>
    <source>
        <strain evidence="3 4">DSM 2619</strain>
    </source>
</reference>
<organism evidence="3 4">
    <name type="scientific">Clostridium puniceum</name>
    <dbReference type="NCBI Taxonomy" id="29367"/>
    <lineage>
        <taxon>Bacteria</taxon>
        <taxon>Bacillati</taxon>
        <taxon>Bacillota</taxon>
        <taxon>Clostridia</taxon>
        <taxon>Eubacteriales</taxon>
        <taxon>Clostridiaceae</taxon>
        <taxon>Clostridium</taxon>
    </lineage>
</organism>
<evidence type="ECO:0000256" key="1">
    <source>
        <dbReference type="SAM" id="Phobius"/>
    </source>
</evidence>
<dbReference type="Gene3D" id="2.40.30.170">
    <property type="match status" value="1"/>
</dbReference>
<protein>
    <recommendedName>
        <fullName evidence="2">AprE-like beta-barrel domain-containing protein</fullName>
    </recommendedName>
</protein>
<evidence type="ECO:0000313" key="3">
    <source>
        <dbReference type="EMBL" id="OOM70720.1"/>
    </source>
</evidence>
<dbReference type="STRING" id="29367.CLPUN_51850"/>
<keyword evidence="1" id="KW-0812">Transmembrane</keyword>
<feature type="domain" description="AprE-like beta-barrel" evidence="2">
    <location>
        <begin position="69"/>
        <end position="157"/>
    </location>
</feature>
<dbReference type="Proteomes" id="UP000190890">
    <property type="component" value="Unassembled WGS sequence"/>
</dbReference>
<keyword evidence="1" id="KW-1133">Transmembrane helix</keyword>
<accession>A0A1S8SYX3</accession>
<gene>
    <name evidence="3" type="ORF">CLPUN_51850</name>
</gene>
<keyword evidence="4" id="KW-1185">Reference proteome</keyword>
<evidence type="ECO:0000313" key="4">
    <source>
        <dbReference type="Proteomes" id="UP000190890"/>
    </source>
</evidence>
<dbReference type="OrthoDB" id="2049182at2"/>
<sequence>MRYKIENLEDLTDAKSFMNGYLASCSYKFLKYIIYIIIAILICIVTWSLYTEKYVAINAFGEVDTNNNVCNIYIENISIGSIKENDEVQIEIVSLSRNDYGVINSTIDSISNDVIVDQSNGKKYYTASCILDSNVLNDKNGNIVEIKNGMEAKVSVISYKTSYFNYILEKLR</sequence>
<feature type="transmembrane region" description="Helical" evidence="1">
    <location>
        <begin position="32"/>
        <end position="50"/>
    </location>
</feature>
<dbReference type="InterPro" id="IPR058982">
    <property type="entry name" value="Beta-barrel_AprE"/>
</dbReference>
<dbReference type="RefSeq" id="WP_077850069.1">
    <property type="nucleotide sequence ID" value="NZ_LZZM01000237.1"/>
</dbReference>